<gene>
    <name evidence="5" type="ORF">CYCCA115_LOCUS24243</name>
</gene>
<feature type="domain" description="CHASE" evidence="3">
    <location>
        <begin position="205"/>
        <end position="385"/>
    </location>
</feature>
<dbReference type="Pfam" id="PF00211">
    <property type="entry name" value="Guanylate_cyc"/>
    <property type="match status" value="1"/>
</dbReference>
<dbReference type="InterPro" id="IPR001054">
    <property type="entry name" value="A/G_cyclase"/>
</dbReference>
<dbReference type="GO" id="GO:0019934">
    <property type="term" value="P:cGMP-mediated signaling"/>
    <property type="evidence" value="ECO:0007669"/>
    <property type="project" value="TreeGrafter"/>
</dbReference>
<dbReference type="AlphaFoldDB" id="A0AAD2GDE3"/>
<comment type="caution">
    <text evidence="5">The sequence shown here is derived from an EMBL/GenBank/DDBJ whole genome shotgun (WGS) entry which is preliminary data.</text>
</comment>
<dbReference type="InterPro" id="IPR029787">
    <property type="entry name" value="Nucleotide_cyclase"/>
</dbReference>
<evidence type="ECO:0000313" key="5">
    <source>
        <dbReference type="EMBL" id="CAJ1970221.1"/>
    </source>
</evidence>
<dbReference type="PROSITE" id="PS51845">
    <property type="entry name" value="PDEASE_I_2"/>
    <property type="match status" value="1"/>
</dbReference>
<dbReference type="InterPro" id="IPR002073">
    <property type="entry name" value="PDEase_catalytic_dom"/>
</dbReference>
<evidence type="ECO:0000259" key="2">
    <source>
        <dbReference type="PROSITE" id="PS50125"/>
    </source>
</evidence>
<dbReference type="GO" id="GO:0070482">
    <property type="term" value="P:response to oxygen levels"/>
    <property type="evidence" value="ECO:0007669"/>
    <property type="project" value="TreeGrafter"/>
</dbReference>
<dbReference type="Proteomes" id="UP001295423">
    <property type="component" value="Unassembled WGS sequence"/>
</dbReference>
<accession>A0AAD2GDE3</accession>
<dbReference type="CDD" id="cd07302">
    <property type="entry name" value="CHD"/>
    <property type="match status" value="1"/>
</dbReference>
<keyword evidence="1" id="KW-0472">Membrane</keyword>
<dbReference type="PROSITE" id="PS50125">
    <property type="entry name" value="GUANYLATE_CYCLASE_2"/>
    <property type="match status" value="1"/>
</dbReference>
<evidence type="ECO:0008006" key="7">
    <source>
        <dbReference type="Google" id="ProtNLM"/>
    </source>
</evidence>
<keyword evidence="1" id="KW-0812">Transmembrane</keyword>
<protein>
    <recommendedName>
        <fullName evidence="7">Phosphodiesterase</fullName>
    </recommendedName>
</protein>
<dbReference type="GO" id="GO:0004383">
    <property type="term" value="F:guanylate cyclase activity"/>
    <property type="evidence" value="ECO:0007669"/>
    <property type="project" value="TreeGrafter"/>
</dbReference>
<feature type="transmembrane region" description="Helical" evidence="1">
    <location>
        <begin position="395"/>
        <end position="419"/>
    </location>
</feature>
<dbReference type="InterPro" id="IPR003607">
    <property type="entry name" value="HD/PDEase_dom"/>
</dbReference>
<dbReference type="Gene3D" id="1.10.1300.10">
    <property type="entry name" value="3'5'-cyclic nucleotide phosphodiesterase, catalytic domain"/>
    <property type="match status" value="1"/>
</dbReference>
<feature type="transmembrane region" description="Helical" evidence="1">
    <location>
        <begin position="69"/>
        <end position="92"/>
    </location>
</feature>
<evidence type="ECO:0000259" key="4">
    <source>
        <dbReference type="PROSITE" id="PS51845"/>
    </source>
</evidence>
<keyword evidence="6" id="KW-1185">Reference proteome</keyword>
<feature type="domain" description="Guanylate cyclase" evidence="2">
    <location>
        <begin position="478"/>
        <end position="612"/>
    </location>
</feature>
<dbReference type="PANTHER" id="PTHR45655">
    <property type="entry name" value="GUANYLATE CYCLASE SOLUBLE SUBUNIT BETA-2"/>
    <property type="match status" value="1"/>
</dbReference>
<dbReference type="SMART" id="SM00471">
    <property type="entry name" value="HDc"/>
    <property type="match status" value="1"/>
</dbReference>
<sequence>MSKISKETAQTRSGSLTGSERANNLVSMELADLESIRRQNENVSCCTTWESSLEAIQEYVRIAKRHPHIWISTLLSIVLLCGITLPLIVYIASNQNGKEEELASDLAIETGRWFSDQLDRVILPLFSLAQFVGEIPEFYGLADRIGPVGEEGSRPLLPDPDPFSLRNVSGICDDPTVLERFNRVAQTLKENAKMEGVMVSLQLVPYQVVCYSYPLNNTEDFEEGVFLDNTEAIGLDLISDPNRIAFSRGVVQSEDVYIAGPLTLRQCAEGGECYPAVEKAFIASLPVRSNNHTLPLDGMGYNLWGSVESIINWQALIDRSDIFSRFQEQGKGFQLTRDDVVTNVETGEETISEVLLAKTDDYEADRFDHSVSITLDTVDDLWEITIVYKSAAASWFGWAIAAAVVVSLGVSLLIFAILVQKQKFLQMKTRYLEDVSQPQKLRMRMFVDDQAKIRDLTPAMEKQLLNHKPIADFYPSTTVFFADIVGFSSFASEREPRHVFKLLQTAFFHFDKIARKRNVFKVDTLGDKYMAVTGLPDAQPDHAERMVRFAQECQMAFFRLTRELEKELGPATGGLEIRMGISSGPVTAGVLFGATSKFHLFGPTVKRASELNKTSAVNRIQFCQKTADLLVSAGRKKWIEPRRDTLGGPHIQGYYLTRRTKANDADKQETDSSYCSNLSIGSVDNGLWDEDDEEALVVGDAEGSDKENRLIEWQAQSLLRLLVPILAFRDGKKGSTDEDITTFYQRETVVLDEVQAIISLPAFDKAKAKRARTKQSSLTIPDVVEEQLKSLIKEIAALYHSNPFHNFEHACHVVMAAHKLLERVSTPENVNYETKNLSKVANDLHAYTFGITSDPLTHFAVVFSALIHDIDHRGVSNGQLAIENPELAERYRNQSVAEQNSVDLGWDLLMQPKYKELQQCIFCNRVEFLRFRHLVVNCVLATDIFDPELKALRNMRWESAFHEDDSSQTVSSNSSSSGIGNSTKLDSTNRKATIVIEHIIQASDVAHTMQHWAIYQKWNEKLFEEMYQGWKQGRVAKNPALGWYKGELWFFNNYIIPLARKLDECGVFGVASDEGLFHAMENRRQWEVDGERIVQEMIERCTGMVDVKMGAIQEEGE</sequence>
<evidence type="ECO:0000256" key="1">
    <source>
        <dbReference type="SAM" id="Phobius"/>
    </source>
</evidence>
<name>A0AAD2GDE3_9STRA</name>
<feature type="domain" description="PDEase" evidence="4">
    <location>
        <begin position="707"/>
        <end position="944"/>
    </location>
</feature>
<dbReference type="InterPro" id="IPR006189">
    <property type="entry name" value="CHASE_dom"/>
</dbReference>
<dbReference type="PROSITE" id="PS50839">
    <property type="entry name" value="CHASE"/>
    <property type="match status" value="1"/>
</dbReference>
<dbReference type="SUPFAM" id="SSF55073">
    <property type="entry name" value="Nucleotide cyclase"/>
    <property type="match status" value="1"/>
</dbReference>
<evidence type="ECO:0000259" key="3">
    <source>
        <dbReference type="PROSITE" id="PS50839"/>
    </source>
</evidence>
<reference evidence="5" key="1">
    <citation type="submission" date="2023-08" db="EMBL/GenBank/DDBJ databases">
        <authorList>
            <person name="Audoor S."/>
            <person name="Bilcke G."/>
        </authorList>
    </citation>
    <scope>NUCLEOTIDE SEQUENCE</scope>
</reference>
<evidence type="ECO:0000313" key="6">
    <source>
        <dbReference type="Proteomes" id="UP001295423"/>
    </source>
</evidence>
<proteinExistence type="predicted"/>
<dbReference type="SMART" id="SM00044">
    <property type="entry name" value="CYCc"/>
    <property type="match status" value="1"/>
</dbReference>
<organism evidence="5 6">
    <name type="scientific">Cylindrotheca closterium</name>
    <dbReference type="NCBI Taxonomy" id="2856"/>
    <lineage>
        <taxon>Eukaryota</taxon>
        <taxon>Sar</taxon>
        <taxon>Stramenopiles</taxon>
        <taxon>Ochrophyta</taxon>
        <taxon>Bacillariophyta</taxon>
        <taxon>Bacillariophyceae</taxon>
        <taxon>Bacillariophycidae</taxon>
        <taxon>Bacillariales</taxon>
        <taxon>Bacillariaceae</taxon>
        <taxon>Cylindrotheca</taxon>
    </lineage>
</organism>
<dbReference type="InterPro" id="IPR036971">
    <property type="entry name" value="PDEase_catalytic_dom_sf"/>
</dbReference>
<dbReference type="PANTHER" id="PTHR45655:SF13">
    <property type="entry name" value="SOLUBLE GUANYLATE CYCLASE GCY-32-RELATED"/>
    <property type="match status" value="1"/>
</dbReference>
<dbReference type="Pfam" id="PF00233">
    <property type="entry name" value="PDEase_I"/>
    <property type="match status" value="1"/>
</dbReference>
<dbReference type="GO" id="GO:0008074">
    <property type="term" value="C:guanylate cyclase complex, soluble"/>
    <property type="evidence" value="ECO:0007669"/>
    <property type="project" value="TreeGrafter"/>
</dbReference>
<dbReference type="SUPFAM" id="SSF109604">
    <property type="entry name" value="HD-domain/PDEase-like"/>
    <property type="match status" value="1"/>
</dbReference>
<dbReference type="Gene3D" id="3.30.70.1230">
    <property type="entry name" value="Nucleotide cyclase"/>
    <property type="match status" value="1"/>
</dbReference>
<keyword evidence="1" id="KW-1133">Transmembrane helix</keyword>
<dbReference type="EMBL" id="CAKOGP040002480">
    <property type="protein sequence ID" value="CAJ1970221.1"/>
    <property type="molecule type" value="Genomic_DNA"/>
</dbReference>
<dbReference type="GO" id="GO:0004114">
    <property type="term" value="F:3',5'-cyclic-nucleotide phosphodiesterase activity"/>
    <property type="evidence" value="ECO:0007669"/>
    <property type="project" value="InterPro"/>
</dbReference>